<dbReference type="SUPFAM" id="SSF63380">
    <property type="entry name" value="Riboflavin synthase domain-like"/>
    <property type="match status" value="1"/>
</dbReference>
<dbReference type="EMBL" id="JBHTJA010000002">
    <property type="protein sequence ID" value="MFD0899218.1"/>
    <property type="molecule type" value="Genomic_DNA"/>
</dbReference>
<keyword evidence="4" id="KW-1185">Reference proteome</keyword>
<reference evidence="4" key="1">
    <citation type="journal article" date="2019" name="Int. J. Syst. Evol. Microbiol.">
        <title>The Global Catalogue of Microorganisms (GCM) 10K type strain sequencing project: providing services to taxonomists for standard genome sequencing and annotation.</title>
        <authorList>
            <consortium name="The Broad Institute Genomics Platform"/>
            <consortium name="The Broad Institute Genome Sequencing Center for Infectious Disease"/>
            <person name="Wu L."/>
            <person name="Ma J."/>
        </authorList>
    </citation>
    <scope>NUCLEOTIDE SEQUENCE [LARGE SCALE GENOMIC DNA]</scope>
    <source>
        <strain evidence="4">JCM 31202</strain>
    </source>
</reference>
<dbReference type="Pfam" id="PF00175">
    <property type="entry name" value="NAD_binding_1"/>
    <property type="match status" value="1"/>
</dbReference>
<dbReference type="Proteomes" id="UP001596972">
    <property type="component" value="Unassembled WGS sequence"/>
</dbReference>
<dbReference type="InterPro" id="IPR001433">
    <property type="entry name" value="OxRdtase_FAD/NAD-bd"/>
</dbReference>
<sequence>MTPVPYRVADRRDETADTVTLVLEPAGAPIPEPAPGQFTMMYAFGVGEVPISVSRTGRVLEQTVRAVGPVTRALCATRPGQVLGLRGPFGSGWGLEKARGRDLVFAAGGIGLAPLRPAVLRALEDRGAFGRIAVLIGARTPADLPYTGELVAWRRRGAQVEATVDQPAPGWTGHVGLITALIGAAGVDPRGAAASPTAARTSPALWPATPSTASGSPRSPGRRRTGRASARCAATRSAASSSVPSRSFTPRTRRCGSSTATSRRPGRPCRSSPVRAPGTASPRPRGASSTTATSSARTG</sequence>
<accession>A0ABW3EK16</accession>
<feature type="compositionally biased region" description="Low complexity" evidence="1">
    <location>
        <begin position="190"/>
        <end position="219"/>
    </location>
</feature>
<dbReference type="InterPro" id="IPR050353">
    <property type="entry name" value="PyrK_electron_transfer"/>
</dbReference>
<dbReference type="PANTHER" id="PTHR43513">
    <property type="entry name" value="DIHYDROOROTATE DEHYDROGENASE B (NAD(+)), ELECTRON TRANSFER SUBUNIT"/>
    <property type="match status" value="1"/>
</dbReference>
<protein>
    <recommendedName>
        <fullName evidence="2">FAD-binding FR-type domain-containing protein</fullName>
    </recommendedName>
</protein>
<evidence type="ECO:0000313" key="3">
    <source>
        <dbReference type="EMBL" id="MFD0899218.1"/>
    </source>
</evidence>
<gene>
    <name evidence="3" type="ORF">ACFQ11_02335</name>
</gene>
<dbReference type="InterPro" id="IPR017938">
    <property type="entry name" value="Riboflavin_synthase-like_b-brl"/>
</dbReference>
<name>A0ABW3EK16_9ACTN</name>
<dbReference type="PROSITE" id="PS51384">
    <property type="entry name" value="FAD_FR"/>
    <property type="match status" value="1"/>
</dbReference>
<dbReference type="InterPro" id="IPR017927">
    <property type="entry name" value="FAD-bd_FR_type"/>
</dbReference>
<comment type="caution">
    <text evidence="3">The sequence shown here is derived from an EMBL/GenBank/DDBJ whole genome shotgun (WGS) entry which is preliminary data.</text>
</comment>
<dbReference type="SUPFAM" id="SSF52343">
    <property type="entry name" value="Ferredoxin reductase-like, C-terminal NADP-linked domain"/>
    <property type="match status" value="1"/>
</dbReference>
<evidence type="ECO:0000259" key="2">
    <source>
        <dbReference type="PROSITE" id="PS51384"/>
    </source>
</evidence>
<dbReference type="Gene3D" id="2.40.30.10">
    <property type="entry name" value="Translation factors"/>
    <property type="match status" value="1"/>
</dbReference>
<feature type="region of interest" description="Disordered" evidence="1">
    <location>
        <begin position="189"/>
        <end position="299"/>
    </location>
</feature>
<dbReference type="Gene3D" id="3.40.50.80">
    <property type="entry name" value="Nucleotide-binding domain of ferredoxin-NADP reductase (FNR) module"/>
    <property type="match status" value="1"/>
</dbReference>
<evidence type="ECO:0000313" key="4">
    <source>
        <dbReference type="Proteomes" id="UP001596972"/>
    </source>
</evidence>
<feature type="compositionally biased region" description="Low complexity" evidence="1">
    <location>
        <begin position="227"/>
        <end position="250"/>
    </location>
</feature>
<dbReference type="PANTHER" id="PTHR43513:SF1">
    <property type="entry name" value="ANAEROBIC SULFITE REDUCTASE SUBUNIT B"/>
    <property type="match status" value="1"/>
</dbReference>
<organism evidence="3 4">
    <name type="scientific">Actinomadura sediminis</name>
    <dbReference type="NCBI Taxonomy" id="1038904"/>
    <lineage>
        <taxon>Bacteria</taxon>
        <taxon>Bacillati</taxon>
        <taxon>Actinomycetota</taxon>
        <taxon>Actinomycetes</taxon>
        <taxon>Streptosporangiales</taxon>
        <taxon>Thermomonosporaceae</taxon>
        <taxon>Actinomadura</taxon>
    </lineage>
</organism>
<feature type="compositionally biased region" description="Low complexity" evidence="1">
    <location>
        <begin position="285"/>
        <end position="299"/>
    </location>
</feature>
<proteinExistence type="predicted"/>
<evidence type="ECO:0000256" key="1">
    <source>
        <dbReference type="SAM" id="MobiDB-lite"/>
    </source>
</evidence>
<dbReference type="InterPro" id="IPR039261">
    <property type="entry name" value="FNR_nucleotide-bd"/>
</dbReference>
<feature type="domain" description="FAD-binding FR-type" evidence="2">
    <location>
        <begin position="1"/>
        <end position="95"/>
    </location>
</feature>